<feature type="region of interest" description="Disordered" evidence="2">
    <location>
        <begin position="387"/>
        <end position="409"/>
    </location>
</feature>
<keyword evidence="1" id="KW-0809">Transit peptide</keyword>
<reference evidence="6" key="1">
    <citation type="submission" date="2016-07" db="EMBL/GenBank/DDBJ databases">
        <title>Frankia sp. NRRL B-16219 Genome sequencing.</title>
        <authorList>
            <person name="Ghodhbane-Gtari F."/>
            <person name="Swanson E."/>
            <person name="Gueddou A."/>
            <person name="Louati M."/>
            <person name="Nouioui I."/>
            <person name="Hezbri K."/>
            <person name="Abebe-Akele F."/>
            <person name="Simpson S."/>
            <person name="Morris K."/>
            <person name="Thomas K."/>
            <person name="Gtari M."/>
            <person name="Tisa L.S."/>
        </authorList>
    </citation>
    <scope>NUCLEOTIDE SEQUENCE [LARGE SCALE GENOMIC DNA]</scope>
    <source>
        <strain evidence="6">NRRL B-16219</strain>
    </source>
</reference>
<name>A0A1S1PIR6_9ACTN</name>
<gene>
    <name evidence="5" type="ORF">BBK14_07585</name>
</gene>
<comment type="caution">
    <text evidence="5">The sequence shown here is derived from an EMBL/GenBank/DDBJ whole genome shotgun (WGS) entry which is preliminary data.</text>
</comment>
<dbReference type="InterPro" id="IPR045179">
    <property type="entry name" value="YgfZ/GcvT"/>
</dbReference>
<evidence type="ECO:0000313" key="6">
    <source>
        <dbReference type="Proteomes" id="UP000179769"/>
    </source>
</evidence>
<proteinExistence type="predicted"/>
<evidence type="ECO:0000259" key="3">
    <source>
        <dbReference type="Pfam" id="PF01571"/>
    </source>
</evidence>
<feature type="domain" description="CAF17 C-terminal" evidence="4">
    <location>
        <begin position="317"/>
        <end position="386"/>
    </location>
</feature>
<dbReference type="PIRSF" id="PIRSF006487">
    <property type="entry name" value="GcvT"/>
    <property type="match status" value="1"/>
</dbReference>
<evidence type="ECO:0000256" key="1">
    <source>
        <dbReference type="ARBA" id="ARBA00022946"/>
    </source>
</evidence>
<protein>
    <submittedName>
        <fullName evidence="5">Glycine cleavage system protein T</fullName>
    </submittedName>
</protein>
<organism evidence="5 6">
    <name type="scientific">Parafrankia soli</name>
    <dbReference type="NCBI Taxonomy" id="2599596"/>
    <lineage>
        <taxon>Bacteria</taxon>
        <taxon>Bacillati</taxon>
        <taxon>Actinomycetota</taxon>
        <taxon>Actinomycetes</taxon>
        <taxon>Frankiales</taxon>
        <taxon>Frankiaceae</taxon>
        <taxon>Parafrankia</taxon>
    </lineage>
</organism>
<dbReference type="OrthoDB" id="9796287at2"/>
<dbReference type="AlphaFoldDB" id="A0A1S1PIR6"/>
<dbReference type="Pfam" id="PF25455">
    <property type="entry name" value="Beta-barrel_CAF17_C"/>
    <property type="match status" value="1"/>
</dbReference>
<feature type="region of interest" description="Disordered" evidence="2">
    <location>
        <begin position="1"/>
        <end position="25"/>
    </location>
</feature>
<dbReference type="InterPro" id="IPR006222">
    <property type="entry name" value="GCVT_N"/>
</dbReference>
<dbReference type="Proteomes" id="UP000179769">
    <property type="component" value="Unassembled WGS sequence"/>
</dbReference>
<evidence type="ECO:0000313" key="5">
    <source>
        <dbReference type="EMBL" id="OHV21141.1"/>
    </source>
</evidence>
<dbReference type="Pfam" id="PF01571">
    <property type="entry name" value="GCV_T"/>
    <property type="match status" value="1"/>
</dbReference>
<dbReference type="PANTHER" id="PTHR22602">
    <property type="entry name" value="TRANSFERASE CAF17, MITOCHONDRIAL-RELATED"/>
    <property type="match status" value="1"/>
</dbReference>
<dbReference type="Gene3D" id="3.30.1360.120">
    <property type="entry name" value="Probable tRNA modification gtpase trme, domain 1"/>
    <property type="match status" value="1"/>
</dbReference>
<dbReference type="InterPro" id="IPR017703">
    <property type="entry name" value="YgfZ/GCV_T_CS"/>
</dbReference>
<dbReference type="GO" id="GO:0016226">
    <property type="term" value="P:iron-sulfur cluster assembly"/>
    <property type="evidence" value="ECO:0007669"/>
    <property type="project" value="TreeGrafter"/>
</dbReference>
<sequence>MSTDTQALRPAPAPSPLLARPGAVAAPEPDATVAAHYGDPLREQRRAVTTAVLVDRSNRGVLRVTGPERLTWLHSLTSQHLSQLAPGRGTEALVLSPHGHIEHHLVLADDGTATWIDVEPGSAPRLLSFLESMRFMLRVEPADATAETAVLSLLGPNADDVARAVLGPSAVPGEAGGGPAAGTAAAGSPTAAGAVTTGPYPVTRAAAATDPTATGAAVGGPAPLIRRMPYGLDLLVARADLATIADQLVGAGATPAGLSAFEALRIAARRPRLGRETDHRTIPHEVGWLPAAVHLDKGCYRGQETVARVHNLGRPPRRMVLLHLDGAVAAPGTPVTAGGRAVGFVGASEMHHELGPIALAVVKRSLPADAVLVVTDPDGAQVAATIDPEAGPEQPTRPAGRLLHPHTGG</sequence>
<dbReference type="SUPFAM" id="SSF103025">
    <property type="entry name" value="Folate-binding domain"/>
    <property type="match status" value="1"/>
</dbReference>
<feature type="domain" description="GCVT N-terminal" evidence="3">
    <location>
        <begin position="42"/>
        <end position="166"/>
    </location>
</feature>
<dbReference type="NCBIfam" id="TIGR03317">
    <property type="entry name" value="ygfZ_signature"/>
    <property type="match status" value="1"/>
</dbReference>
<accession>A0A1S1PIR6</accession>
<evidence type="ECO:0000259" key="4">
    <source>
        <dbReference type="Pfam" id="PF25455"/>
    </source>
</evidence>
<evidence type="ECO:0000256" key="2">
    <source>
        <dbReference type="SAM" id="MobiDB-lite"/>
    </source>
</evidence>
<dbReference type="PANTHER" id="PTHR22602:SF0">
    <property type="entry name" value="TRANSFERASE CAF17, MITOCHONDRIAL-RELATED"/>
    <property type="match status" value="1"/>
</dbReference>
<dbReference type="EMBL" id="MAXA01000257">
    <property type="protein sequence ID" value="OHV21141.1"/>
    <property type="molecule type" value="Genomic_DNA"/>
</dbReference>
<dbReference type="InterPro" id="IPR027266">
    <property type="entry name" value="TrmE/GcvT-like"/>
</dbReference>
<keyword evidence="6" id="KW-1185">Reference proteome</keyword>
<dbReference type="RefSeq" id="WP_071066491.1">
    <property type="nucleotide sequence ID" value="NZ_MAXA01000257.1"/>
</dbReference>
<dbReference type="InterPro" id="IPR057460">
    <property type="entry name" value="CAF17_C"/>
</dbReference>